<evidence type="ECO:0000256" key="6">
    <source>
        <dbReference type="ARBA" id="ARBA00022516"/>
    </source>
</evidence>
<keyword evidence="10" id="KW-0443">Lipid metabolism</keyword>
<comment type="pathway">
    <text evidence="2">Phospholipid metabolism; phosphatidylglycerol biosynthesis; phosphatidylglycerol from CDP-diacylglycerol: step 1/2.</text>
</comment>
<dbReference type="HOGENOM" id="CLU_051314_2_3_0"/>
<dbReference type="RefSeq" id="WP_013010614.1">
    <property type="nucleotide sequence ID" value="NC_013943.1"/>
</dbReference>
<evidence type="ECO:0000256" key="15">
    <source>
        <dbReference type="NCBIfam" id="TIGR00560"/>
    </source>
</evidence>
<protein>
    <recommendedName>
        <fullName evidence="5 15">CDP-diacylglycerol--glycerol-3-phosphate 3-phosphatidyltransferase</fullName>
        <ecNumber evidence="4 15">2.7.8.5</ecNumber>
    </recommendedName>
</protein>
<accession>D4H7U3</accession>
<dbReference type="PIRSF" id="PIRSF000847">
    <property type="entry name" value="Phos_ph_gly_syn"/>
    <property type="match status" value="1"/>
</dbReference>
<dbReference type="GO" id="GO:0016020">
    <property type="term" value="C:membrane"/>
    <property type="evidence" value="ECO:0007669"/>
    <property type="project" value="UniProtKB-SubCell"/>
</dbReference>
<keyword evidence="12" id="KW-0594">Phospholipid biosynthesis</keyword>
<dbReference type="KEGG" id="dap:Dacet_1320"/>
<evidence type="ECO:0000256" key="17">
    <source>
        <dbReference type="SAM" id="Phobius"/>
    </source>
</evidence>
<keyword evidence="8 17" id="KW-0812">Transmembrane</keyword>
<gene>
    <name evidence="18" type="ordered locus">Dacet_1320</name>
</gene>
<organism evidence="18 19">
    <name type="scientific">Denitrovibrio acetiphilus (strain DSM 12809 / NBRC 114555 / N2460)</name>
    <dbReference type="NCBI Taxonomy" id="522772"/>
    <lineage>
        <taxon>Bacteria</taxon>
        <taxon>Pseudomonadati</taxon>
        <taxon>Deferribacterota</taxon>
        <taxon>Deferribacteres</taxon>
        <taxon>Deferribacterales</taxon>
        <taxon>Geovibrionaceae</taxon>
        <taxon>Denitrovibrio</taxon>
    </lineage>
</organism>
<dbReference type="OrthoDB" id="9796672at2"/>
<comment type="catalytic activity">
    <reaction evidence="14">
        <text>a CDP-1,2-diacyl-sn-glycerol + sn-glycerol 3-phosphate = a 1,2-diacyl-sn-glycero-3-phospho-(1'-sn-glycero-3'-phosphate) + CMP + H(+)</text>
        <dbReference type="Rhea" id="RHEA:12593"/>
        <dbReference type="ChEBI" id="CHEBI:15378"/>
        <dbReference type="ChEBI" id="CHEBI:57597"/>
        <dbReference type="ChEBI" id="CHEBI:58332"/>
        <dbReference type="ChEBI" id="CHEBI:60110"/>
        <dbReference type="ChEBI" id="CHEBI:60377"/>
        <dbReference type="EC" id="2.7.8.5"/>
    </reaction>
</comment>
<dbReference type="InterPro" id="IPR043130">
    <property type="entry name" value="CDP-OH_PTrfase_TM_dom"/>
</dbReference>
<keyword evidence="19" id="KW-1185">Reference proteome</keyword>
<dbReference type="eggNOG" id="COG0558">
    <property type="taxonomic scope" value="Bacteria"/>
</dbReference>
<evidence type="ECO:0000256" key="9">
    <source>
        <dbReference type="ARBA" id="ARBA00022989"/>
    </source>
</evidence>
<dbReference type="InterPro" id="IPR048254">
    <property type="entry name" value="CDP_ALCOHOL_P_TRANSF_CS"/>
</dbReference>
<sequence length="196" mass="21858">MPFRNQMNIANKITLARIAMVPIFIVLLYFDRYWTNIIATVIYTFTALTDLVDGHLARKHNIVTDLGKILDPVADKILVTAALVLLVELGRLGAVVVIILIGRDLLIGALRNVAASKGTVIAAGRGGKIKTVFQMIGVGCIIWKNQLLGIDILLIGQIIVYVSVILSLHSGWVYFKNYSEEYRKQQLENMEDEQHI</sequence>
<dbReference type="PANTHER" id="PTHR14269:SF62">
    <property type="entry name" value="CDP-DIACYLGLYCEROL--GLYCEROL-3-PHOSPHATE 3-PHOSPHATIDYLTRANSFERASE 1, CHLOROPLASTIC"/>
    <property type="match status" value="1"/>
</dbReference>
<comment type="subcellular location">
    <subcellularLocation>
        <location evidence="1">Membrane</location>
        <topology evidence="1">Multi-pass membrane protein</topology>
    </subcellularLocation>
</comment>
<evidence type="ECO:0000313" key="19">
    <source>
        <dbReference type="Proteomes" id="UP000002012"/>
    </source>
</evidence>
<feature type="transmembrane region" description="Helical" evidence="17">
    <location>
        <begin position="77"/>
        <end position="101"/>
    </location>
</feature>
<evidence type="ECO:0000313" key="18">
    <source>
        <dbReference type="EMBL" id="ADD68092.1"/>
    </source>
</evidence>
<dbReference type="NCBIfam" id="TIGR00560">
    <property type="entry name" value="pgsA"/>
    <property type="match status" value="1"/>
</dbReference>
<dbReference type="EC" id="2.7.8.5" evidence="4 15"/>
<evidence type="ECO:0000256" key="14">
    <source>
        <dbReference type="ARBA" id="ARBA00048586"/>
    </source>
</evidence>
<keyword evidence="9 17" id="KW-1133">Transmembrane helix</keyword>
<dbReference type="GO" id="GO:0008444">
    <property type="term" value="F:CDP-diacylglycerol-glycerol-3-phosphate 3-phosphatidyltransferase activity"/>
    <property type="evidence" value="ECO:0007669"/>
    <property type="project" value="UniProtKB-UniRule"/>
</dbReference>
<keyword evidence="6" id="KW-0444">Lipid biosynthesis</keyword>
<evidence type="ECO:0000256" key="7">
    <source>
        <dbReference type="ARBA" id="ARBA00022679"/>
    </source>
</evidence>
<evidence type="ECO:0000256" key="11">
    <source>
        <dbReference type="ARBA" id="ARBA00023136"/>
    </source>
</evidence>
<dbReference type="InParanoid" id="D4H7U3"/>
<dbReference type="GO" id="GO:0046474">
    <property type="term" value="P:glycerophospholipid biosynthetic process"/>
    <property type="evidence" value="ECO:0007669"/>
    <property type="project" value="TreeGrafter"/>
</dbReference>
<keyword evidence="13" id="KW-1208">Phospholipid metabolism</keyword>
<evidence type="ECO:0000256" key="16">
    <source>
        <dbReference type="RuleBase" id="RU003750"/>
    </source>
</evidence>
<dbReference type="Pfam" id="PF01066">
    <property type="entry name" value="CDP-OH_P_transf"/>
    <property type="match status" value="1"/>
</dbReference>
<dbReference type="PaxDb" id="522772-Dacet_1320"/>
<keyword evidence="7 16" id="KW-0808">Transferase</keyword>
<reference evidence="18 19" key="1">
    <citation type="journal article" date="2010" name="Stand. Genomic Sci.">
        <title>Complete genome sequence of Denitrovibrio acetiphilus type strain (N2460).</title>
        <authorList>
            <person name="Kiss H."/>
            <person name="Lang E."/>
            <person name="Lapidus A."/>
            <person name="Copeland A."/>
            <person name="Nolan M."/>
            <person name="Glavina Del Rio T."/>
            <person name="Chen F."/>
            <person name="Lucas S."/>
            <person name="Tice H."/>
            <person name="Cheng J.F."/>
            <person name="Han C."/>
            <person name="Goodwin L."/>
            <person name="Pitluck S."/>
            <person name="Liolios K."/>
            <person name="Pati A."/>
            <person name="Ivanova N."/>
            <person name="Mavromatis K."/>
            <person name="Chen A."/>
            <person name="Palaniappan K."/>
            <person name="Land M."/>
            <person name="Hauser L."/>
            <person name="Chang Y.J."/>
            <person name="Jeffries C.D."/>
            <person name="Detter J.C."/>
            <person name="Brettin T."/>
            <person name="Spring S."/>
            <person name="Rohde M."/>
            <person name="Goker M."/>
            <person name="Woyke T."/>
            <person name="Bristow J."/>
            <person name="Eisen J.A."/>
            <person name="Markowitz V."/>
            <person name="Hugenholtz P."/>
            <person name="Kyrpides N.C."/>
            <person name="Klenk H.P."/>
        </authorList>
    </citation>
    <scope>NUCLEOTIDE SEQUENCE [LARGE SCALE GENOMIC DNA]</scope>
    <source>
        <strain evidence="19">DSM 12809 / NBRC 114555 / N2460</strain>
    </source>
</reference>
<evidence type="ECO:0000256" key="4">
    <source>
        <dbReference type="ARBA" id="ARBA00013170"/>
    </source>
</evidence>
<dbReference type="PANTHER" id="PTHR14269">
    <property type="entry name" value="CDP-DIACYLGLYCEROL--GLYCEROL-3-PHOSPHATE 3-PHOSPHATIDYLTRANSFERASE-RELATED"/>
    <property type="match status" value="1"/>
</dbReference>
<keyword evidence="11 17" id="KW-0472">Membrane</keyword>
<dbReference type="STRING" id="522772.Dacet_1320"/>
<dbReference type="InterPro" id="IPR004570">
    <property type="entry name" value="Phosphatidylglycerol_P_synth"/>
</dbReference>
<dbReference type="Gene3D" id="1.20.120.1760">
    <property type="match status" value="1"/>
</dbReference>
<evidence type="ECO:0000256" key="1">
    <source>
        <dbReference type="ARBA" id="ARBA00004141"/>
    </source>
</evidence>
<dbReference type="Proteomes" id="UP000002012">
    <property type="component" value="Chromosome"/>
</dbReference>
<dbReference type="EMBL" id="CP001968">
    <property type="protein sequence ID" value="ADD68092.1"/>
    <property type="molecule type" value="Genomic_DNA"/>
</dbReference>
<evidence type="ECO:0000256" key="8">
    <source>
        <dbReference type="ARBA" id="ARBA00022692"/>
    </source>
</evidence>
<name>D4H7U3_DENA2</name>
<evidence type="ECO:0000256" key="2">
    <source>
        <dbReference type="ARBA" id="ARBA00005042"/>
    </source>
</evidence>
<evidence type="ECO:0000256" key="5">
    <source>
        <dbReference type="ARBA" id="ARBA00014944"/>
    </source>
</evidence>
<dbReference type="InterPro" id="IPR000462">
    <property type="entry name" value="CDP-OH_P_trans"/>
</dbReference>
<evidence type="ECO:0000256" key="12">
    <source>
        <dbReference type="ARBA" id="ARBA00023209"/>
    </source>
</evidence>
<dbReference type="PROSITE" id="PS00379">
    <property type="entry name" value="CDP_ALCOHOL_P_TRANSF"/>
    <property type="match status" value="1"/>
</dbReference>
<dbReference type="AlphaFoldDB" id="D4H7U3"/>
<feature type="transmembrane region" description="Helical" evidence="17">
    <location>
        <begin position="12"/>
        <end position="30"/>
    </location>
</feature>
<dbReference type="InterPro" id="IPR050324">
    <property type="entry name" value="CDP-alcohol_PTase-I"/>
</dbReference>
<comment type="similarity">
    <text evidence="3 16">Belongs to the CDP-alcohol phosphatidyltransferase class-I family.</text>
</comment>
<feature type="transmembrane region" description="Helical" evidence="17">
    <location>
        <begin position="152"/>
        <end position="175"/>
    </location>
</feature>
<evidence type="ECO:0000256" key="10">
    <source>
        <dbReference type="ARBA" id="ARBA00023098"/>
    </source>
</evidence>
<proteinExistence type="inferred from homology"/>
<evidence type="ECO:0000256" key="13">
    <source>
        <dbReference type="ARBA" id="ARBA00023264"/>
    </source>
</evidence>
<feature type="transmembrane region" description="Helical" evidence="17">
    <location>
        <begin position="36"/>
        <end position="56"/>
    </location>
</feature>
<dbReference type="FunCoup" id="D4H7U3">
    <property type="interactions" value="424"/>
</dbReference>
<evidence type="ECO:0000256" key="3">
    <source>
        <dbReference type="ARBA" id="ARBA00010441"/>
    </source>
</evidence>